<dbReference type="AlphaFoldDB" id="D7BPM5"/>
<feature type="transmembrane region" description="Helical" evidence="1">
    <location>
        <begin position="87"/>
        <end position="106"/>
    </location>
</feature>
<keyword evidence="1" id="KW-0812">Transmembrane</keyword>
<keyword evidence="1" id="KW-1133">Transmembrane helix</keyword>
<name>D7BPM5_ARCHD</name>
<feature type="transmembrane region" description="Helical" evidence="1">
    <location>
        <begin position="118"/>
        <end position="137"/>
    </location>
</feature>
<dbReference type="STRING" id="644284.Arch_1161"/>
<evidence type="ECO:0000313" key="3">
    <source>
        <dbReference type="Proteomes" id="UP000000376"/>
    </source>
</evidence>
<evidence type="ECO:0000256" key="1">
    <source>
        <dbReference type="SAM" id="Phobius"/>
    </source>
</evidence>
<dbReference type="Proteomes" id="UP000000376">
    <property type="component" value="Chromosome"/>
</dbReference>
<reference evidence="2 3" key="1">
    <citation type="journal article" date="2010" name="Stand. Genomic Sci.">
        <title>Complete genome sequence of Arcanobacterium haemolyticum type strain (11018).</title>
        <authorList>
            <person name="Yasawong M."/>
            <person name="Teshima H."/>
            <person name="Lapidus A."/>
            <person name="Nolan M."/>
            <person name="Lucas S."/>
            <person name="Glavina Del Rio T."/>
            <person name="Tice H."/>
            <person name="Cheng J."/>
            <person name="Bruce D."/>
            <person name="Detter C."/>
            <person name="Tapia R."/>
            <person name="Han C."/>
            <person name="Goodwin L."/>
            <person name="Pitluck S."/>
            <person name="Liolios K."/>
            <person name="Ivanova N."/>
            <person name="Mavromatis K."/>
            <person name="Mikhailova N."/>
            <person name="Pati A."/>
            <person name="Chen A."/>
            <person name="Palaniappan K."/>
            <person name="Land M."/>
            <person name="Hauser L."/>
            <person name="Chang Y."/>
            <person name="Jeffries C."/>
            <person name="Rohde M."/>
            <person name="Sikorski J."/>
            <person name="Pukall R."/>
            <person name="Goker M."/>
            <person name="Woyke T."/>
            <person name="Bristow J."/>
            <person name="Eisen J."/>
            <person name="Markowitz V."/>
            <person name="Hugenholtz P."/>
            <person name="Kyrpides N."/>
            <person name="Klenk H."/>
        </authorList>
    </citation>
    <scope>NUCLEOTIDE SEQUENCE [LARGE SCALE GENOMIC DNA]</scope>
    <source>
        <strain evidence="3">ATCC 9345 / DSM 20595 / CCUG 17215 / LMG 16163 / NBRC 15585 / NCTC 8452 / 11018</strain>
    </source>
</reference>
<accession>D7BPM5</accession>
<gene>
    <name evidence="2" type="ordered locus">Arch_1161</name>
</gene>
<proteinExistence type="predicted"/>
<organism evidence="2 3">
    <name type="scientific">Arcanobacterium haemolyticum (strain ATCC 9345 / DSM 20595 / CCM 5947 / CCUG 17215 / LMG 16163 / NBRC 15585 / NCTC 8452 / 11018)</name>
    <dbReference type="NCBI Taxonomy" id="644284"/>
    <lineage>
        <taxon>Bacteria</taxon>
        <taxon>Bacillati</taxon>
        <taxon>Actinomycetota</taxon>
        <taxon>Actinomycetes</taxon>
        <taxon>Actinomycetales</taxon>
        <taxon>Actinomycetaceae</taxon>
        <taxon>Arcanobacterium</taxon>
    </lineage>
</organism>
<sequence length="293" mass="33813">MQLTKLAEQHWIDAPQRARFCAALFFCFLGLLGGILIGLTLLNLNETQGSIIYTVSVLSAVLDHAGGFSAISAWAATLFSDIVELQWLFSAAVSTLLFAIAGIASWKRIRYRMRYTTWWTIHLYLYLAVIFSFMHQVSLGGPFARGLGKALWIACFSIRCHHMVQNRRPGMEIGSRPRRRHKNYQRKLARDVRDCFGKKPRKNRHCARSVLLLEIRHPGTHVYGTPIFRIGLFHTKSASHISERIWRRIKSTCQFAPRNSRVYRRPLRGFNVRNRSAPMLRFICSPDHEKCIR</sequence>
<keyword evidence="3" id="KW-1185">Reference proteome</keyword>
<dbReference type="KEGG" id="ahe:Arch_1161"/>
<keyword evidence="1" id="KW-0472">Membrane</keyword>
<dbReference type="HOGENOM" id="CLU_948794_0_0_11"/>
<evidence type="ECO:0000313" key="2">
    <source>
        <dbReference type="EMBL" id="ADH92874.1"/>
    </source>
</evidence>
<protein>
    <submittedName>
        <fullName evidence="2">Uncharacterized protein</fullName>
    </submittedName>
</protein>
<dbReference type="EMBL" id="CP002045">
    <property type="protein sequence ID" value="ADH92874.1"/>
    <property type="molecule type" value="Genomic_DNA"/>
</dbReference>
<feature type="transmembrane region" description="Helical" evidence="1">
    <location>
        <begin position="20"/>
        <end position="44"/>
    </location>
</feature>
<feature type="transmembrane region" description="Helical" evidence="1">
    <location>
        <begin position="51"/>
        <end position="75"/>
    </location>
</feature>